<reference evidence="2" key="1">
    <citation type="submission" date="2011-11" db="EMBL/GenBank/DDBJ databases">
        <title>The Genome Sequence of Fusarium oxysporum Cotton.</title>
        <authorList>
            <consortium name="The Broad Institute Genome Sequencing Platform"/>
            <person name="Ma L.-J."/>
            <person name="Gale L.R."/>
            <person name="Schwartz D.C."/>
            <person name="Zhou S."/>
            <person name="Corby-Kistler H."/>
            <person name="Young S.K."/>
            <person name="Zeng Q."/>
            <person name="Gargeya S."/>
            <person name="Fitzgerald M."/>
            <person name="Haas B."/>
            <person name="Abouelleil A."/>
            <person name="Alvarado L."/>
            <person name="Arachchi H.M."/>
            <person name="Berlin A."/>
            <person name="Brown A."/>
            <person name="Chapman S.B."/>
            <person name="Chen Z."/>
            <person name="Dunbar C."/>
            <person name="Freedman E."/>
            <person name="Gearin G."/>
            <person name="Goldberg J."/>
            <person name="Griggs A."/>
            <person name="Gujja S."/>
            <person name="Heiman D."/>
            <person name="Howarth C."/>
            <person name="Larson L."/>
            <person name="Lui A."/>
            <person name="MacDonald P.J.P."/>
            <person name="Montmayeur A."/>
            <person name="Murphy C."/>
            <person name="Neiman D."/>
            <person name="Pearson M."/>
            <person name="Priest M."/>
            <person name="Roberts A."/>
            <person name="Saif S."/>
            <person name="Shea T."/>
            <person name="Shenoy N."/>
            <person name="Sisk P."/>
            <person name="Stolte C."/>
            <person name="Sykes S."/>
            <person name="Wortman J."/>
            <person name="Nusbaum C."/>
            <person name="Birren B."/>
        </authorList>
    </citation>
    <scope>NUCLEOTIDE SEQUENCE [LARGE SCALE GENOMIC DNA]</scope>
    <source>
        <strain evidence="2">25433</strain>
    </source>
</reference>
<sequence length="188" mass="21509">MSFAKNPPPDPGGQPNRLNQAKAADDYWAEADEIIARLTDTLKDRPETDDLTRRADAAIWWMKLVSLRLKFSWVMHRFQQDHSIGPTLRAMLRGFLKLDPLEGLLPDEGMSSEAFPAGEEMRNRLKILTEAVPESEEDMEQRSEQIATYASIYIWFLSQIKEEIEMEKSEPSFGAPSTDHVLRSNNKT</sequence>
<reference evidence="2" key="2">
    <citation type="submission" date="2014-03" db="EMBL/GenBank/DDBJ databases">
        <title>The Genome Annotation of Fusarium oxysporum Cotton.</title>
        <authorList>
            <consortium name="The Broad Institute Genomics Platform"/>
            <person name="Ma L.-J."/>
            <person name="Corby-Kistler H."/>
            <person name="Broz K."/>
            <person name="Gale L.R."/>
            <person name="Jonkers W."/>
            <person name="O'Donnell K."/>
            <person name="Ploetz R."/>
            <person name="Steinberg C."/>
            <person name="Schwartz D.C."/>
            <person name="VanEtten H."/>
            <person name="Zhou S."/>
            <person name="Young S.K."/>
            <person name="Zeng Q."/>
            <person name="Gargeya S."/>
            <person name="Fitzgerald M."/>
            <person name="Abouelleil A."/>
            <person name="Alvarado L."/>
            <person name="Chapman S.B."/>
            <person name="Gainer-Dewar J."/>
            <person name="Goldberg J."/>
            <person name="Griggs A."/>
            <person name="Gujja S."/>
            <person name="Hansen M."/>
            <person name="Howarth C."/>
            <person name="Imamovic A."/>
            <person name="Ireland A."/>
            <person name="Larimer J."/>
            <person name="McCowan C."/>
            <person name="Murphy C."/>
            <person name="Pearson M."/>
            <person name="Poon T.W."/>
            <person name="Priest M."/>
            <person name="Roberts A."/>
            <person name="Saif S."/>
            <person name="Shea T."/>
            <person name="Sykes S."/>
            <person name="Wortman J."/>
            <person name="Nusbaum C."/>
            <person name="Birren B."/>
        </authorList>
    </citation>
    <scope>NUCLEOTIDE SEQUENCE</scope>
    <source>
        <strain evidence="2">25433</strain>
    </source>
</reference>
<feature type="region of interest" description="Disordered" evidence="1">
    <location>
        <begin position="1"/>
        <end position="22"/>
    </location>
</feature>
<dbReference type="OrthoDB" id="5105156at2759"/>
<dbReference type="EMBL" id="KK035221">
    <property type="protein sequence ID" value="EXM16544.1"/>
    <property type="molecule type" value="Genomic_DNA"/>
</dbReference>
<gene>
    <name evidence="2" type="ORF">FOTG_15191</name>
</gene>
<proteinExistence type="predicted"/>
<evidence type="ECO:0000256" key="1">
    <source>
        <dbReference type="SAM" id="MobiDB-lite"/>
    </source>
</evidence>
<name>X0KSF3_FUSOX</name>
<protein>
    <submittedName>
        <fullName evidence="2">Uncharacterized protein</fullName>
    </submittedName>
</protein>
<dbReference type="Proteomes" id="UP000030701">
    <property type="component" value="Unassembled WGS sequence"/>
</dbReference>
<organism evidence="2">
    <name type="scientific">Fusarium oxysporum f. sp. vasinfectum 25433</name>
    <dbReference type="NCBI Taxonomy" id="1089449"/>
    <lineage>
        <taxon>Eukaryota</taxon>
        <taxon>Fungi</taxon>
        <taxon>Dikarya</taxon>
        <taxon>Ascomycota</taxon>
        <taxon>Pezizomycotina</taxon>
        <taxon>Sordariomycetes</taxon>
        <taxon>Hypocreomycetidae</taxon>
        <taxon>Hypocreales</taxon>
        <taxon>Nectriaceae</taxon>
        <taxon>Fusarium</taxon>
        <taxon>Fusarium oxysporum species complex</taxon>
    </lineage>
</organism>
<feature type="region of interest" description="Disordered" evidence="1">
    <location>
        <begin position="167"/>
        <end position="188"/>
    </location>
</feature>
<dbReference type="HOGENOM" id="CLU_1415232_0_0_1"/>
<dbReference type="AlphaFoldDB" id="X0KSF3"/>
<accession>X0KSF3</accession>
<evidence type="ECO:0000313" key="2">
    <source>
        <dbReference type="EMBL" id="EXM16544.1"/>
    </source>
</evidence>
<feature type="compositionally biased region" description="Pro residues" evidence="1">
    <location>
        <begin position="1"/>
        <end position="12"/>
    </location>
</feature>